<dbReference type="STRING" id="70996.SE18_11140"/>
<dbReference type="PANTHER" id="PTHR42894:SF1">
    <property type="entry name" value="N-(5'-PHOSPHORIBOSYL)ANTHRANILATE ISOMERASE"/>
    <property type="match status" value="1"/>
</dbReference>
<dbReference type="Gene3D" id="3.20.20.70">
    <property type="entry name" value="Aldolase class I"/>
    <property type="match status" value="1"/>
</dbReference>
<evidence type="ECO:0000259" key="10">
    <source>
        <dbReference type="Pfam" id="PF00697"/>
    </source>
</evidence>
<dbReference type="InterPro" id="IPR013785">
    <property type="entry name" value="Aldolase_TIM"/>
</dbReference>
<evidence type="ECO:0000256" key="1">
    <source>
        <dbReference type="ARBA" id="ARBA00001164"/>
    </source>
</evidence>
<comment type="catalytic activity">
    <reaction evidence="1 9">
        <text>N-(5-phospho-beta-D-ribosyl)anthranilate = 1-(2-carboxyphenylamino)-1-deoxy-D-ribulose 5-phosphate</text>
        <dbReference type="Rhea" id="RHEA:21540"/>
        <dbReference type="ChEBI" id="CHEBI:18277"/>
        <dbReference type="ChEBI" id="CHEBI:58613"/>
        <dbReference type="EC" id="5.3.1.24"/>
    </reaction>
</comment>
<evidence type="ECO:0000256" key="2">
    <source>
        <dbReference type="ARBA" id="ARBA00004664"/>
    </source>
</evidence>
<reference evidence="11 12" key="1">
    <citation type="submission" date="2015-07" db="EMBL/GenBank/DDBJ databases">
        <title>Whole genome sequence of Herpetosiphon geysericola DSM 7119.</title>
        <authorList>
            <person name="Hemp J."/>
            <person name="Ward L.M."/>
            <person name="Pace L.A."/>
            <person name="Fischer W.W."/>
        </authorList>
    </citation>
    <scope>NUCLEOTIDE SEQUENCE [LARGE SCALE GENOMIC DNA]</scope>
    <source>
        <strain evidence="11 12">DSM 7119</strain>
    </source>
</reference>
<dbReference type="OrthoDB" id="9786954at2"/>
<evidence type="ECO:0000256" key="9">
    <source>
        <dbReference type="HAMAP-Rule" id="MF_00135"/>
    </source>
</evidence>
<dbReference type="RefSeq" id="WP_054534531.1">
    <property type="nucleotide sequence ID" value="NZ_LGKP01000019.1"/>
</dbReference>
<evidence type="ECO:0000256" key="4">
    <source>
        <dbReference type="ARBA" id="ARBA00022272"/>
    </source>
</evidence>
<sequence length="223" mass="23681">MSWPHQAIKICGVRSVEAAVTAASAGADLIGMIFAPSKRQIELRLAQEIAQAVRATETDCQLVGVFANAPASEIHAVAQAVGLDVVQLSGDEPIALSEHIELPLLKAVRLTNQNNEQAWYDIAQGQQRIRLVVDAHVPGSYGGSGVLADWEAARRLAQTTPLLLAGGLEPTNVAQAIQAVEPWGVDVSSGIETAGIKDLTKILQFVKTAQQALNALRVARRNS</sequence>
<evidence type="ECO:0000256" key="3">
    <source>
        <dbReference type="ARBA" id="ARBA00012572"/>
    </source>
</evidence>
<protein>
    <recommendedName>
        <fullName evidence="4 9">N-(5'-phosphoribosyl)anthranilate isomerase</fullName>
        <shortName evidence="9">PRAI</shortName>
        <ecNumber evidence="3 9">5.3.1.24</ecNumber>
    </recommendedName>
</protein>
<keyword evidence="6 9" id="KW-0822">Tryptophan biosynthesis</keyword>
<dbReference type="AlphaFoldDB" id="A0A0P6YAK0"/>
<keyword evidence="8 9" id="KW-0413">Isomerase</keyword>
<feature type="domain" description="N-(5'phosphoribosyl) anthranilate isomerase (PRAI)" evidence="10">
    <location>
        <begin position="8"/>
        <end position="207"/>
    </location>
</feature>
<organism evidence="11 12">
    <name type="scientific">Herpetosiphon geysericola</name>
    <dbReference type="NCBI Taxonomy" id="70996"/>
    <lineage>
        <taxon>Bacteria</taxon>
        <taxon>Bacillati</taxon>
        <taxon>Chloroflexota</taxon>
        <taxon>Chloroflexia</taxon>
        <taxon>Herpetosiphonales</taxon>
        <taxon>Herpetosiphonaceae</taxon>
        <taxon>Herpetosiphon</taxon>
    </lineage>
</organism>
<evidence type="ECO:0000256" key="5">
    <source>
        <dbReference type="ARBA" id="ARBA00022605"/>
    </source>
</evidence>
<dbReference type="SUPFAM" id="SSF51366">
    <property type="entry name" value="Ribulose-phoshate binding barrel"/>
    <property type="match status" value="1"/>
</dbReference>
<evidence type="ECO:0000313" key="11">
    <source>
        <dbReference type="EMBL" id="KPL87040.1"/>
    </source>
</evidence>
<dbReference type="InterPro" id="IPR044643">
    <property type="entry name" value="TrpF_fam"/>
</dbReference>
<dbReference type="UniPathway" id="UPA00035">
    <property type="reaction ID" value="UER00042"/>
</dbReference>
<dbReference type="CDD" id="cd00405">
    <property type="entry name" value="PRAI"/>
    <property type="match status" value="1"/>
</dbReference>
<dbReference type="PANTHER" id="PTHR42894">
    <property type="entry name" value="N-(5'-PHOSPHORIBOSYL)ANTHRANILATE ISOMERASE"/>
    <property type="match status" value="1"/>
</dbReference>
<gene>
    <name evidence="9" type="primary">trpF</name>
    <name evidence="11" type="ORF">SE18_11140</name>
</gene>
<dbReference type="EMBL" id="LGKP01000019">
    <property type="protein sequence ID" value="KPL87040.1"/>
    <property type="molecule type" value="Genomic_DNA"/>
</dbReference>
<keyword evidence="12" id="KW-1185">Reference proteome</keyword>
<dbReference type="Proteomes" id="UP000050277">
    <property type="component" value="Unassembled WGS sequence"/>
</dbReference>
<comment type="caution">
    <text evidence="11">The sequence shown here is derived from an EMBL/GenBank/DDBJ whole genome shotgun (WGS) entry which is preliminary data.</text>
</comment>
<proteinExistence type="inferred from homology"/>
<name>A0A0P6YAK0_9CHLR</name>
<dbReference type="InterPro" id="IPR011060">
    <property type="entry name" value="RibuloseP-bd_barrel"/>
</dbReference>
<dbReference type="InterPro" id="IPR001240">
    <property type="entry name" value="PRAI_dom"/>
</dbReference>
<dbReference type="GO" id="GO:0000162">
    <property type="term" value="P:L-tryptophan biosynthetic process"/>
    <property type="evidence" value="ECO:0007669"/>
    <property type="project" value="UniProtKB-UniRule"/>
</dbReference>
<evidence type="ECO:0000256" key="6">
    <source>
        <dbReference type="ARBA" id="ARBA00022822"/>
    </source>
</evidence>
<dbReference type="HAMAP" id="MF_00135">
    <property type="entry name" value="PRAI"/>
    <property type="match status" value="1"/>
</dbReference>
<accession>A0A0P6YAK0</accession>
<evidence type="ECO:0000313" key="12">
    <source>
        <dbReference type="Proteomes" id="UP000050277"/>
    </source>
</evidence>
<comment type="pathway">
    <text evidence="2 9">Amino-acid biosynthesis; L-tryptophan biosynthesis; L-tryptophan from chorismate: step 3/5.</text>
</comment>
<comment type="similarity">
    <text evidence="9">Belongs to the TrpF family.</text>
</comment>
<dbReference type="Pfam" id="PF00697">
    <property type="entry name" value="PRAI"/>
    <property type="match status" value="1"/>
</dbReference>
<keyword evidence="7 9" id="KW-0057">Aromatic amino acid biosynthesis</keyword>
<evidence type="ECO:0000256" key="8">
    <source>
        <dbReference type="ARBA" id="ARBA00023235"/>
    </source>
</evidence>
<dbReference type="EC" id="5.3.1.24" evidence="3 9"/>
<dbReference type="GO" id="GO:0004640">
    <property type="term" value="F:phosphoribosylanthranilate isomerase activity"/>
    <property type="evidence" value="ECO:0007669"/>
    <property type="project" value="UniProtKB-UniRule"/>
</dbReference>
<dbReference type="PATRIC" id="fig|70996.4.peg.2749"/>
<keyword evidence="5 9" id="KW-0028">Amino-acid biosynthesis</keyword>
<evidence type="ECO:0000256" key="7">
    <source>
        <dbReference type="ARBA" id="ARBA00023141"/>
    </source>
</evidence>